<protein>
    <submittedName>
        <fullName evidence="4">FecR domain-containing protein</fullName>
    </submittedName>
</protein>
<dbReference type="RefSeq" id="WP_346822942.1">
    <property type="nucleotide sequence ID" value="NZ_JBDKWZ010000012.1"/>
</dbReference>
<feature type="domain" description="Protein FecR C-terminal" evidence="3">
    <location>
        <begin position="272"/>
        <end position="339"/>
    </location>
</feature>
<evidence type="ECO:0000259" key="2">
    <source>
        <dbReference type="Pfam" id="PF04773"/>
    </source>
</evidence>
<dbReference type="AlphaFoldDB" id="A0AAW9S8F3"/>
<keyword evidence="1" id="KW-0472">Membrane</keyword>
<dbReference type="InterPro" id="IPR032508">
    <property type="entry name" value="FecR_C"/>
</dbReference>
<keyword evidence="5" id="KW-1185">Reference proteome</keyword>
<name>A0AAW9S8F3_9BACT</name>
<feature type="transmembrane region" description="Helical" evidence="1">
    <location>
        <begin position="96"/>
        <end position="115"/>
    </location>
</feature>
<accession>A0AAW9S8F3</accession>
<dbReference type="EMBL" id="JBDKWZ010000012">
    <property type="protein sequence ID" value="MEN7550163.1"/>
    <property type="molecule type" value="Genomic_DNA"/>
</dbReference>
<dbReference type="InterPro" id="IPR012373">
    <property type="entry name" value="Ferrdict_sens_TM"/>
</dbReference>
<dbReference type="PIRSF" id="PIRSF018266">
    <property type="entry name" value="FecR"/>
    <property type="match status" value="1"/>
</dbReference>
<dbReference type="Pfam" id="PF04773">
    <property type="entry name" value="FecR"/>
    <property type="match status" value="1"/>
</dbReference>
<keyword evidence="1" id="KW-1133">Transmembrane helix</keyword>
<dbReference type="Pfam" id="PF16344">
    <property type="entry name" value="FecR_C"/>
    <property type="match status" value="1"/>
</dbReference>
<evidence type="ECO:0000256" key="1">
    <source>
        <dbReference type="SAM" id="Phobius"/>
    </source>
</evidence>
<evidence type="ECO:0000313" key="4">
    <source>
        <dbReference type="EMBL" id="MEN7550163.1"/>
    </source>
</evidence>
<dbReference type="PANTHER" id="PTHR30273">
    <property type="entry name" value="PERIPLASMIC SIGNAL SENSOR AND SIGMA FACTOR ACTIVATOR FECR-RELATED"/>
    <property type="match status" value="1"/>
</dbReference>
<dbReference type="FunFam" id="2.60.120.1440:FF:000001">
    <property type="entry name" value="Putative anti-sigma factor"/>
    <property type="match status" value="1"/>
</dbReference>
<dbReference type="Proteomes" id="UP001403385">
    <property type="component" value="Unassembled WGS sequence"/>
</dbReference>
<proteinExistence type="predicted"/>
<sequence length="344" mass="39804">MKKNENTVTDLLLNEDFQRWVKLRGTAQDAELEQYWKRWQEEHPEYQEELKEAVQLLEVLKFEEVSSPREESKKKVWNQIDTATQPQGQWLTTSNWWRVAAAILLLLGVGFSFYYQIQRQTTVVEEELVWIEKENPLGQRSEVRLTDGTKIWLNAGSRIRFPKKFVKENRRVILEGEAYFEVAKDSLKPFIVESAGVETKVLGTEFNVNAYPGQNEVRVALVEGKVVVKERASTGSMELMPSTMLIYEANTGKFKESGFDYTEVVGWKDGVLKFKNASFNEVLERLSRWYGVSFQVQGYHPGQYQFNGEFKGKSLKTILEGFGFASKFDFQIDGKTVTIRKSNQ</sequence>
<reference evidence="4 5" key="1">
    <citation type="submission" date="2024-04" db="EMBL/GenBank/DDBJ databases">
        <title>Novel genus in family Flammeovirgaceae.</title>
        <authorList>
            <person name="Nguyen T.H."/>
            <person name="Vuong T.Q."/>
            <person name="Le H."/>
            <person name="Kim S.-G."/>
        </authorList>
    </citation>
    <scope>NUCLEOTIDE SEQUENCE [LARGE SCALE GENOMIC DNA]</scope>
    <source>
        <strain evidence="4 5">JCM 23209</strain>
    </source>
</reference>
<feature type="domain" description="FecR protein" evidence="2">
    <location>
        <begin position="138"/>
        <end position="226"/>
    </location>
</feature>
<evidence type="ECO:0000313" key="5">
    <source>
        <dbReference type="Proteomes" id="UP001403385"/>
    </source>
</evidence>
<comment type="caution">
    <text evidence="4">The sequence shown here is derived from an EMBL/GenBank/DDBJ whole genome shotgun (WGS) entry which is preliminary data.</text>
</comment>
<dbReference type="Gene3D" id="3.55.50.30">
    <property type="match status" value="1"/>
</dbReference>
<dbReference type="Gene3D" id="2.60.120.1440">
    <property type="match status" value="1"/>
</dbReference>
<keyword evidence="1" id="KW-0812">Transmembrane</keyword>
<evidence type="ECO:0000259" key="3">
    <source>
        <dbReference type="Pfam" id="PF16344"/>
    </source>
</evidence>
<dbReference type="PANTHER" id="PTHR30273:SF2">
    <property type="entry name" value="PROTEIN FECR"/>
    <property type="match status" value="1"/>
</dbReference>
<gene>
    <name evidence="4" type="ORF">AAG747_19745</name>
</gene>
<dbReference type="GO" id="GO:0016989">
    <property type="term" value="F:sigma factor antagonist activity"/>
    <property type="evidence" value="ECO:0007669"/>
    <property type="project" value="TreeGrafter"/>
</dbReference>
<dbReference type="InterPro" id="IPR006860">
    <property type="entry name" value="FecR"/>
</dbReference>
<organism evidence="4 5">
    <name type="scientific">Rapidithrix thailandica</name>
    <dbReference type="NCBI Taxonomy" id="413964"/>
    <lineage>
        <taxon>Bacteria</taxon>
        <taxon>Pseudomonadati</taxon>
        <taxon>Bacteroidota</taxon>
        <taxon>Cytophagia</taxon>
        <taxon>Cytophagales</taxon>
        <taxon>Flammeovirgaceae</taxon>
        <taxon>Rapidithrix</taxon>
    </lineage>
</organism>